<accession>A0AAV9GCB0</accession>
<comment type="caution">
    <text evidence="2">The sequence shown here is derived from an EMBL/GenBank/DDBJ whole genome shotgun (WGS) entry which is preliminary data.</text>
</comment>
<gene>
    <name evidence="2" type="ORF">QBC34DRAFT_306915</name>
</gene>
<dbReference type="NCBIfam" id="NF041278">
    <property type="entry name" value="CmcJ_NvfI_EfuI"/>
    <property type="match status" value="1"/>
</dbReference>
<evidence type="ECO:0000313" key="2">
    <source>
        <dbReference type="EMBL" id="KAK4445512.1"/>
    </source>
</evidence>
<dbReference type="GO" id="GO:0016491">
    <property type="term" value="F:oxidoreductase activity"/>
    <property type="evidence" value="ECO:0007669"/>
    <property type="project" value="InterPro"/>
</dbReference>
<dbReference type="PANTHER" id="PTHR34598">
    <property type="entry name" value="BLL6449 PROTEIN"/>
    <property type="match status" value="1"/>
</dbReference>
<keyword evidence="3" id="KW-1185">Reference proteome</keyword>
<reference evidence="2" key="1">
    <citation type="journal article" date="2023" name="Mol. Phylogenet. Evol.">
        <title>Genome-scale phylogeny and comparative genomics of the fungal order Sordariales.</title>
        <authorList>
            <person name="Hensen N."/>
            <person name="Bonometti L."/>
            <person name="Westerberg I."/>
            <person name="Brannstrom I.O."/>
            <person name="Guillou S."/>
            <person name="Cros-Aarteil S."/>
            <person name="Calhoun S."/>
            <person name="Haridas S."/>
            <person name="Kuo A."/>
            <person name="Mondo S."/>
            <person name="Pangilinan J."/>
            <person name="Riley R."/>
            <person name="LaButti K."/>
            <person name="Andreopoulos B."/>
            <person name="Lipzen A."/>
            <person name="Chen C."/>
            <person name="Yan M."/>
            <person name="Daum C."/>
            <person name="Ng V."/>
            <person name="Clum A."/>
            <person name="Steindorff A."/>
            <person name="Ohm R.A."/>
            <person name="Martin F."/>
            <person name="Silar P."/>
            <person name="Natvig D.O."/>
            <person name="Lalanne C."/>
            <person name="Gautier V."/>
            <person name="Ament-Velasquez S.L."/>
            <person name="Kruys A."/>
            <person name="Hutchinson M.I."/>
            <person name="Powell A.J."/>
            <person name="Barry K."/>
            <person name="Miller A.N."/>
            <person name="Grigoriev I.V."/>
            <person name="Debuchy R."/>
            <person name="Gladieux P."/>
            <person name="Hiltunen Thoren M."/>
            <person name="Johannesson H."/>
        </authorList>
    </citation>
    <scope>NUCLEOTIDE SEQUENCE</scope>
    <source>
        <strain evidence="2">PSN243</strain>
    </source>
</reference>
<organism evidence="2 3">
    <name type="scientific">Podospora aff. communis PSN243</name>
    <dbReference type="NCBI Taxonomy" id="3040156"/>
    <lineage>
        <taxon>Eukaryota</taxon>
        <taxon>Fungi</taxon>
        <taxon>Dikarya</taxon>
        <taxon>Ascomycota</taxon>
        <taxon>Pezizomycotina</taxon>
        <taxon>Sordariomycetes</taxon>
        <taxon>Sordariomycetidae</taxon>
        <taxon>Sordariales</taxon>
        <taxon>Podosporaceae</taxon>
        <taxon>Podospora</taxon>
    </lineage>
</organism>
<evidence type="ECO:0000256" key="1">
    <source>
        <dbReference type="ARBA" id="ARBA00023604"/>
    </source>
</evidence>
<dbReference type="Proteomes" id="UP001321760">
    <property type="component" value="Unassembled WGS sequence"/>
</dbReference>
<dbReference type="InterPro" id="IPR044053">
    <property type="entry name" value="AsaB-like"/>
</dbReference>
<dbReference type="PANTHER" id="PTHR34598:SF3">
    <property type="entry name" value="OXIDOREDUCTASE AN1597"/>
    <property type="match status" value="1"/>
</dbReference>
<sequence length="327" mass="37459">MASQIPVSINFLKRLELYKTEKPFRIHVGQPAGLPEMRTTNIETEPKIVMLTDVRGKEGDYNLDTHGFQFVTHHQEFSSFTEAQAVEKEYLPEVETVILDNVPGADRAVVFDWRIRKQLQQSYQDRNVLVSPLELQDPTLALAPSQTVHTGIKMPLNTYTLRKRVKMHLGEEAKELLEGRVQMIKQLRRPIKHTAYNWPLVLCDSQTSPLEQLVSVDQVGWRFVGDIYYAPYDPLFRWYFQSAMTTKEGVIIKSWDTDLSARSRFCLHSSCSLPDGLVPNGSRPRASIEVRALVFLLDILASTVLKRLVIDVRSLLLQPQNLEVNQT</sequence>
<proteinExistence type="inferred from homology"/>
<reference evidence="2" key="2">
    <citation type="submission" date="2023-05" db="EMBL/GenBank/DDBJ databases">
        <authorList>
            <consortium name="Lawrence Berkeley National Laboratory"/>
            <person name="Steindorff A."/>
            <person name="Hensen N."/>
            <person name="Bonometti L."/>
            <person name="Westerberg I."/>
            <person name="Brannstrom I.O."/>
            <person name="Guillou S."/>
            <person name="Cros-Aarteil S."/>
            <person name="Calhoun S."/>
            <person name="Haridas S."/>
            <person name="Kuo A."/>
            <person name="Mondo S."/>
            <person name="Pangilinan J."/>
            <person name="Riley R."/>
            <person name="Labutti K."/>
            <person name="Andreopoulos B."/>
            <person name="Lipzen A."/>
            <person name="Chen C."/>
            <person name="Yanf M."/>
            <person name="Daum C."/>
            <person name="Ng V."/>
            <person name="Clum A."/>
            <person name="Ohm R."/>
            <person name="Martin F."/>
            <person name="Silar P."/>
            <person name="Natvig D."/>
            <person name="Lalanne C."/>
            <person name="Gautier V."/>
            <person name="Ament-Velasquez S.L."/>
            <person name="Kruys A."/>
            <person name="Hutchinson M.I."/>
            <person name="Powell A.J."/>
            <person name="Barry K."/>
            <person name="Miller A.N."/>
            <person name="Grigoriev I.V."/>
            <person name="Debuchy R."/>
            <person name="Gladieux P."/>
            <person name="Thoren M.H."/>
            <person name="Johannesson H."/>
        </authorList>
    </citation>
    <scope>NUCLEOTIDE SEQUENCE</scope>
    <source>
        <strain evidence="2">PSN243</strain>
    </source>
</reference>
<dbReference type="EMBL" id="MU865965">
    <property type="protein sequence ID" value="KAK4445512.1"/>
    <property type="molecule type" value="Genomic_DNA"/>
</dbReference>
<protein>
    <submittedName>
        <fullName evidence="2">Uncharacterized protein</fullName>
    </submittedName>
</protein>
<evidence type="ECO:0000313" key="3">
    <source>
        <dbReference type="Proteomes" id="UP001321760"/>
    </source>
</evidence>
<dbReference type="AlphaFoldDB" id="A0AAV9GCB0"/>
<comment type="similarity">
    <text evidence="1">Belongs to the asaB hydroxylase/desaturase family.</text>
</comment>
<name>A0AAV9GCB0_9PEZI</name>